<evidence type="ECO:0000313" key="3">
    <source>
        <dbReference type="EMBL" id="AUV84376.1"/>
    </source>
</evidence>
<organism evidence="3 4">
    <name type="scientific">Salinigranum rubrum</name>
    <dbReference type="NCBI Taxonomy" id="755307"/>
    <lineage>
        <taxon>Archaea</taxon>
        <taxon>Methanobacteriati</taxon>
        <taxon>Methanobacteriota</taxon>
        <taxon>Stenosarchaea group</taxon>
        <taxon>Halobacteria</taxon>
        <taxon>Halobacteriales</taxon>
        <taxon>Haloferacaceae</taxon>
        <taxon>Salinigranum</taxon>
    </lineage>
</organism>
<feature type="domain" description="Potassium channel" evidence="2">
    <location>
        <begin position="80"/>
        <end position="154"/>
    </location>
</feature>
<dbReference type="KEGG" id="srub:C2R22_22805"/>
<evidence type="ECO:0000313" key="4">
    <source>
        <dbReference type="Proteomes" id="UP000236584"/>
    </source>
</evidence>
<reference evidence="3 4" key="1">
    <citation type="submission" date="2018-01" db="EMBL/GenBank/DDBJ databases">
        <title>Complete genome sequence of Salinigranum rubrum GX10T, an extremely halophilic archaeon isolated from a marine solar saltern.</title>
        <authorList>
            <person name="Han S."/>
        </authorList>
    </citation>
    <scope>NUCLEOTIDE SEQUENCE [LARGE SCALE GENOMIC DNA]</scope>
    <source>
        <strain evidence="3 4">GX10</strain>
        <plasmid evidence="4">Plasmid unnamed2</plasmid>
    </source>
</reference>
<evidence type="ECO:0000256" key="1">
    <source>
        <dbReference type="SAM" id="Phobius"/>
    </source>
</evidence>
<feature type="transmembrane region" description="Helical" evidence="1">
    <location>
        <begin position="58"/>
        <end position="80"/>
    </location>
</feature>
<dbReference type="Pfam" id="PF07885">
    <property type="entry name" value="Ion_trans_2"/>
    <property type="match status" value="1"/>
</dbReference>
<gene>
    <name evidence="3" type="ORF">C2R22_22805</name>
</gene>
<dbReference type="Proteomes" id="UP000236584">
    <property type="component" value="Plasmid unnamed2"/>
</dbReference>
<dbReference type="OrthoDB" id="263876at2157"/>
<dbReference type="EMBL" id="CP026311">
    <property type="protein sequence ID" value="AUV84376.1"/>
    <property type="molecule type" value="Genomic_DNA"/>
</dbReference>
<keyword evidence="4" id="KW-1185">Reference proteome</keyword>
<keyword evidence="1" id="KW-0812">Transmembrane</keyword>
<dbReference type="AlphaFoldDB" id="A0A2I8VR58"/>
<name>A0A2I8VR58_9EURY</name>
<dbReference type="Gene3D" id="1.10.287.70">
    <property type="match status" value="1"/>
</dbReference>
<keyword evidence="1" id="KW-1133">Transmembrane helix</keyword>
<protein>
    <recommendedName>
        <fullName evidence="2">Potassium channel domain-containing protein</fullName>
    </recommendedName>
</protein>
<feature type="transmembrane region" description="Helical" evidence="1">
    <location>
        <begin position="6"/>
        <end position="27"/>
    </location>
</feature>
<proteinExistence type="predicted"/>
<dbReference type="SUPFAM" id="SSF81324">
    <property type="entry name" value="Voltage-gated potassium channels"/>
    <property type="match status" value="1"/>
</dbReference>
<accession>A0A2I8VR58</accession>
<evidence type="ECO:0000259" key="2">
    <source>
        <dbReference type="Pfam" id="PF07885"/>
    </source>
</evidence>
<feature type="transmembrane region" description="Helical" evidence="1">
    <location>
        <begin position="127"/>
        <end position="154"/>
    </location>
</feature>
<keyword evidence="1" id="KW-0472">Membrane</keyword>
<dbReference type="InterPro" id="IPR013099">
    <property type="entry name" value="K_chnl_dom"/>
</dbReference>
<sequence length="334" mass="36453">MTPAYLVTGLVLLVLVVVDFLWTTLWVEGGAGPLTSRMMTGVWGGLRRLGVRRSWTRTLAGPVIVLVGLVMWISLLWVGWTLVFAGGEHALIDTIDGDPVSWVERFYFVGYSLFTLGNGEFIPRDGVWQIATAFTTASGMLLVTLSISYVLAVLDAVTQKRSFATGVSGLGLRGETAVVESWDGDSFEGVELPLNTFTAELNELTTNHKAYPVLHYFYTEQREAAAVASIATLDDALTLWQFGVPAEHQPSRVVLVNARAAVGSYLDTLGESFVTESETVPPAPDLSVLRESGVPTVSDEAYRDSMDELNPRRRALLGVVEADARQWPGPQEKE</sequence>
<geneLocation type="plasmid" evidence="3">
    <name>unnamed2</name>
</geneLocation>
<keyword evidence="3" id="KW-0614">Plasmid</keyword>